<evidence type="ECO:0000313" key="7">
    <source>
        <dbReference type="Proteomes" id="UP000034832"/>
    </source>
</evidence>
<keyword evidence="1" id="KW-0001">2Fe-2S</keyword>
<gene>
    <name evidence="6" type="ORF">YH63_001605</name>
</gene>
<dbReference type="Gene3D" id="2.102.10.10">
    <property type="entry name" value="Rieske [2Fe-2S] iron-sulphur domain"/>
    <property type="match status" value="1"/>
</dbReference>
<comment type="caution">
    <text evidence="6">The sequence shown here is derived from an EMBL/GenBank/DDBJ whole genome shotgun (WGS) entry which is preliminary data.</text>
</comment>
<evidence type="ECO:0000256" key="4">
    <source>
        <dbReference type="ARBA" id="ARBA00023014"/>
    </source>
</evidence>
<accession>A0A4U6BKB4</accession>
<evidence type="ECO:0000256" key="3">
    <source>
        <dbReference type="ARBA" id="ARBA00023004"/>
    </source>
</evidence>
<dbReference type="Proteomes" id="UP000034832">
    <property type="component" value="Unassembled WGS sequence"/>
</dbReference>
<keyword evidence="3" id="KW-0408">Iron</keyword>
<dbReference type="EMBL" id="LBIA02000001">
    <property type="protein sequence ID" value="TKT70221.1"/>
    <property type="molecule type" value="Genomic_DNA"/>
</dbReference>
<dbReference type="SUPFAM" id="SSF50022">
    <property type="entry name" value="ISP domain"/>
    <property type="match status" value="1"/>
</dbReference>
<name>A0A4U6BKB4_9BRAD</name>
<dbReference type="PROSITE" id="PS51296">
    <property type="entry name" value="RIESKE"/>
    <property type="match status" value="1"/>
</dbReference>
<dbReference type="InterPro" id="IPR017941">
    <property type="entry name" value="Rieske_2Fe-2S"/>
</dbReference>
<organism evidence="6 7">
    <name type="scientific">Afipia massiliensis</name>
    <dbReference type="NCBI Taxonomy" id="211460"/>
    <lineage>
        <taxon>Bacteria</taxon>
        <taxon>Pseudomonadati</taxon>
        <taxon>Pseudomonadota</taxon>
        <taxon>Alphaproteobacteria</taxon>
        <taxon>Hyphomicrobiales</taxon>
        <taxon>Nitrobacteraceae</taxon>
        <taxon>Afipia</taxon>
    </lineage>
</organism>
<dbReference type="PANTHER" id="PTHR21496:SF23">
    <property type="entry name" value="3-PHENYLPROPIONATE_CINNAMIC ACID DIOXYGENASE FERREDOXIN SUBUNIT"/>
    <property type="match status" value="1"/>
</dbReference>
<evidence type="ECO:0000256" key="2">
    <source>
        <dbReference type="ARBA" id="ARBA00022723"/>
    </source>
</evidence>
<dbReference type="InterPro" id="IPR036922">
    <property type="entry name" value="Rieske_2Fe-2S_sf"/>
</dbReference>
<protein>
    <submittedName>
        <fullName evidence="6">Non-heme iron oxygenase ferredoxin subunit</fullName>
    </submittedName>
</protein>
<dbReference type="RefSeq" id="WP_046829115.1">
    <property type="nucleotide sequence ID" value="NZ_LBIA02000001.1"/>
</dbReference>
<dbReference type="GO" id="GO:0051537">
    <property type="term" value="F:2 iron, 2 sulfur cluster binding"/>
    <property type="evidence" value="ECO:0007669"/>
    <property type="project" value="UniProtKB-KW"/>
</dbReference>
<dbReference type="OrthoDB" id="9800167at2"/>
<proteinExistence type="predicted"/>
<keyword evidence="7" id="KW-1185">Reference proteome</keyword>
<dbReference type="PANTHER" id="PTHR21496">
    <property type="entry name" value="FERREDOXIN-RELATED"/>
    <property type="match status" value="1"/>
</dbReference>
<dbReference type="STRING" id="211460.YH63_17265"/>
<dbReference type="CDD" id="cd03528">
    <property type="entry name" value="Rieske_RO_ferredoxin"/>
    <property type="match status" value="1"/>
</dbReference>
<dbReference type="GO" id="GO:0046872">
    <property type="term" value="F:metal ion binding"/>
    <property type="evidence" value="ECO:0007669"/>
    <property type="project" value="UniProtKB-KW"/>
</dbReference>
<evidence type="ECO:0000313" key="6">
    <source>
        <dbReference type="EMBL" id="TKT70221.1"/>
    </source>
</evidence>
<feature type="domain" description="Rieske" evidence="5">
    <location>
        <begin position="7"/>
        <end position="102"/>
    </location>
</feature>
<evidence type="ECO:0000259" key="5">
    <source>
        <dbReference type="PROSITE" id="PS51296"/>
    </source>
</evidence>
<evidence type="ECO:0000256" key="1">
    <source>
        <dbReference type="ARBA" id="ARBA00022714"/>
    </source>
</evidence>
<reference evidence="6" key="1">
    <citation type="submission" date="2019-04" db="EMBL/GenBank/DDBJ databases">
        <title>Whole genome sequencing of cave bacteria.</title>
        <authorList>
            <person name="Gan H.M."/>
            <person name="Barton H."/>
            <person name="Savka M.A."/>
        </authorList>
    </citation>
    <scope>NUCLEOTIDE SEQUENCE [LARGE SCALE GENOMIC DNA]</scope>
    <source>
        <strain evidence="6">LC387</strain>
    </source>
</reference>
<keyword evidence="2" id="KW-0479">Metal-binding</keyword>
<dbReference type="AlphaFoldDB" id="A0A4U6BKB4"/>
<keyword evidence="4" id="KW-0411">Iron-sulfur</keyword>
<sequence>MSDDSWHAICQSADIDEGGMLPFEVGNFQVALYKVNGEIFATDNLCTHGMALLTDGFLDDDVVECPLHGGMFNVKTGKALCEPVDCDVKVYQVRQIDNRVEVLLAE</sequence>
<dbReference type="Pfam" id="PF00355">
    <property type="entry name" value="Rieske"/>
    <property type="match status" value="1"/>
</dbReference>